<feature type="compositionally biased region" description="Basic and acidic residues" evidence="1">
    <location>
        <begin position="83"/>
        <end position="103"/>
    </location>
</feature>
<dbReference type="PANTHER" id="PTHR33731">
    <property type="entry name" value="PROTEIN, PUTATIVE-RELATED"/>
    <property type="match status" value="1"/>
</dbReference>
<evidence type="ECO:0000313" key="3">
    <source>
        <dbReference type="EMBL" id="KAL0386969.1"/>
    </source>
</evidence>
<dbReference type="AlphaFoldDB" id="A0AAW2S3G5"/>
<comment type="caution">
    <text evidence="3">The sequence shown here is derived from an EMBL/GenBank/DDBJ whole genome shotgun (WGS) entry which is preliminary data.</text>
</comment>
<feature type="region of interest" description="Disordered" evidence="1">
    <location>
        <begin position="83"/>
        <end position="110"/>
    </location>
</feature>
<gene>
    <name evidence="3" type="ORF">Sradi_2578700</name>
</gene>
<keyword evidence="2" id="KW-0732">Signal</keyword>
<reference evidence="3" key="2">
    <citation type="journal article" date="2024" name="Plant">
        <title>Genomic evolution and insights into agronomic trait innovations of Sesamum species.</title>
        <authorList>
            <person name="Miao H."/>
            <person name="Wang L."/>
            <person name="Qu L."/>
            <person name="Liu H."/>
            <person name="Sun Y."/>
            <person name="Le M."/>
            <person name="Wang Q."/>
            <person name="Wei S."/>
            <person name="Zheng Y."/>
            <person name="Lin W."/>
            <person name="Duan Y."/>
            <person name="Cao H."/>
            <person name="Xiong S."/>
            <person name="Wang X."/>
            <person name="Wei L."/>
            <person name="Li C."/>
            <person name="Ma Q."/>
            <person name="Ju M."/>
            <person name="Zhao R."/>
            <person name="Li G."/>
            <person name="Mu C."/>
            <person name="Tian Q."/>
            <person name="Mei H."/>
            <person name="Zhang T."/>
            <person name="Gao T."/>
            <person name="Zhang H."/>
        </authorList>
    </citation>
    <scope>NUCLEOTIDE SEQUENCE</scope>
    <source>
        <strain evidence="3">G02</strain>
    </source>
</reference>
<feature type="signal peptide" evidence="2">
    <location>
        <begin position="1"/>
        <end position="25"/>
    </location>
</feature>
<evidence type="ECO:0008006" key="4">
    <source>
        <dbReference type="Google" id="ProtNLM"/>
    </source>
</evidence>
<dbReference type="Pfam" id="PF10950">
    <property type="entry name" value="Organ_specific"/>
    <property type="match status" value="1"/>
</dbReference>
<protein>
    <recommendedName>
        <fullName evidence="4">Organ specific protein</fullName>
    </recommendedName>
</protein>
<name>A0AAW2S3G5_SESRA</name>
<organism evidence="3">
    <name type="scientific">Sesamum radiatum</name>
    <name type="common">Black benniseed</name>
    <dbReference type="NCBI Taxonomy" id="300843"/>
    <lineage>
        <taxon>Eukaryota</taxon>
        <taxon>Viridiplantae</taxon>
        <taxon>Streptophyta</taxon>
        <taxon>Embryophyta</taxon>
        <taxon>Tracheophyta</taxon>
        <taxon>Spermatophyta</taxon>
        <taxon>Magnoliopsida</taxon>
        <taxon>eudicotyledons</taxon>
        <taxon>Gunneridae</taxon>
        <taxon>Pentapetalae</taxon>
        <taxon>asterids</taxon>
        <taxon>lamiids</taxon>
        <taxon>Lamiales</taxon>
        <taxon>Pedaliaceae</taxon>
        <taxon>Sesamum</taxon>
    </lineage>
</organism>
<evidence type="ECO:0000256" key="1">
    <source>
        <dbReference type="SAM" id="MobiDB-lite"/>
    </source>
</evidence>
<reference evidence="3" key="1">
    <citation type="submission" date="2020-06" db="EMBL/GenBank/DDBJ databases">
        <authorList>
            <person name="Li T."/>
            <person name="Hu X."/>
            <person name="Zhang T."/>
            <person name="Song X."/>
            <person name="Zhang H."/>
            <person name="Dai N."/>
            <person name="Sheng W."/>
            <person name="Hou X."/>
            <person name="Wei L."/>
        </authorList>
    </citation>
    <scope>NUCLEOTIDE SEQUENCE</scope>
    <source>
        <strain evidence="3">G02</strain>
        <tissue evidence="3">Leaf</tissue>
    </source>
</reference>
<sequence length="110" mass="12622">MRSSPSLFVLLLSLLLFRFFSACVATDARKDPGAYWNSVMNGDQMPKAIGDLLIHDQTDLNTKPDDRFVRDFDTKANVIIYHSHDDHQQDHDHDHVRLERSEVSDVNGLK</sequence>
<proteinExistence type="predicted"/>
<accession>A0AAW2S3G5</accession>
<dbReference type="EMBL" id="JACGWJ010000011">
    <property type="protein sequence ID" value="KAL0386969.1"/>
    <property type="molecule type" value="Genomic_DNA"/>
</dbReference>
<feature type="chain" id="PRO_5043520230" description="Organ specific protein" evidence="2">
    <location>
        <begin position="26"/>
        <end position="110"/>
    </location>
</feature>
<evidence type="ECO:0000256" key="2">
    <source>
        <dbReference type="SAM" id="SignalP"/>
    </source>
</evidence>
<dbReference type="InterPro" id="IPR024489">
    <property type="entry name" value="Organ_specific_prot"/>
</dbReference>
<dbReference type="PANTHER" id="PTHR33731:SF17">
    <property type="entry name" value="ORGAN-SPECIFIC PROTEIN P4-LIKE"/>
    <property type="match status" value="1"/>
</dbReference>